<accession>A0A0K1PWA8</accession>
<keyword evidence="6" id="KW-0067">ATP-binding</keyword>
<dbReference type="AlphaFoldDB" id="A0A0K1PWA8"/>
<evidence type="ECO:0000256" key="4">
    <source>
        <dbReference type="ARBA" id="ARBA00022692"/>
    </source>
</evidence>
<evidence type="ECO:0000256" key="8">
    <source>
        <dbReference type="ARBA" id="ARBA00023136"/>
    </source>
</evidence>
<gene>
    <name evidence="10" type="ORF">AKJ09_04340</name>
</gene>
<organism evidence="10 11">
    <name type="scientific">Labilithrix luteola</name>
    <dbReference type="NCBI Taxonomy" id="1391654"/>
    <lineage>
        <taxon>Bacteria</taxon>
        <taxon>Pseudomonadati</taxon>
        <taxon>Myxococcota</taxon>
        <taxon>Polyangia</taxon>
        <taxon>Polyangiales</taxon>
        <taxon>Labilitrichaceae</taxon>
        <taxon>Labilithrix</taxon>
    </lineage>
</organism>
<dbReference type="GO" id="GO:0005471">
    <property type="term" value="F:ATP:ADP antiporter activity"/>
    <property type="evidence" value="ECO:0007669"/>
    <property type="project" value="InterPro"/>
</dbReference>
<dbReference type="EMBL" id="CP012333">
    <property type="protein sequence ID" value="AKU97676.1"/>
    <property type="molecule type" value="Genomic_DNA"/>
</dbReference>
<dbReference type="GO" id="GO:0005524">
    <property type="term" value="F:ATP binding"/>
    <property type="evidence" value="ECO:0007669"/>
    <property type="project" value="UniProtKB-KW"/>
</dbReference>
<dbReference type="PATRIC" id="fig|1391654.3.peg.4397"/>
<sequence>MFAIRSDERRDVWAGFVTLFGLISGHAILETARDALFLAKVPATHLPWVFLLTAAMSFGAVRFQGLFSGRGAARTALSAWTFGAGVVTFAFFVLGSRLGSAGLYALYVWSGLVTTLSLVHFWTLVGGLFSVTQAKRLYGLIGAGSVFGAIAGSGAASALAKVMPAQRLLLVSSVCFAVTSAMPLLFQASSRKAFVEPASTPTLASNVQYIRDSLYARRVVVMLLLSTVCLTVSDFLFKLMVARLVPASELGAFLGTVYFAINLTSLLCQLVLVNVVLKRTSLGLALAILPAFLALGGLGIAASGGLVAVLALKGADGSLRYSLHRTASELLFMPFSDEARQRVKGFMDVVGQRGGQIVASIGLLVFLGSRATPTMLSFGLVVLCLAWVASALALREPYVELFRARLKQGRMTRIEEFPQLDVASLETLVATLDSQLDNEVIAALQVLEREKKVHLVPALILYHPSESVVELALAIFTRTERKNVVHVIDRVLDHPSPRVRGAAIAARSVLTPDAEVLFERLRTESSAEVATTITVNLIASGDISGAEAAKRLEELLMHGTAKTKIALAEAIAGRGAEGFDDVLVGLSADRVVDVRRAAVAAMTRLVRPVFVPALIERLSEEATRTEAHEALAAHGPAALDGLRRALEAADTAPTLRWRIPHAMTFFEPNAAGDALLRWLPKEGDGGVRFQIIRALERLVRRTPELPLDKITLQNAIDETLTWAFGLLDSRLDLVRGGREVQSRRTKGHELLAATLVDKEKNTIERLFRLLDLAHPREDFGQIHRGLHGTRDERATSIELIDNVLVDPLRAAVRGLVDDLPDEERLRQSGKYHSPLGLDYAALLAHLRNNESDALRDIADFHFTELHESGSLAQEAV</sequence>
<evidence type="ECO:0000256" key="7">
    <source>
        <dbReference type="ARBA" id="ARBA00022989"/>
    </source>
</evidence>
<feature type="transmembrane region" description="Helical" evidence="9">
    <location>
        <begin position="12"/>
        <end position="29"/>
    </location>
</feature>
<dbReference type="PANTHER" id="PTHR31187">
    <property type="match status" value="1"/>
</dbReference>
<dbReference type="PANTHER" id="PTHR31187:SF1">
    <property type="entry name" value="ADP,ATP CARRIER PROTEIN 1"/>
    <property type="match status" value="1"/>
</dbReference>
<dbReference type="SUPFAM" id="SSF48371">
    <property type="entry name" value="ARM repeat"/>
    <property type="match status" value="1"/>
</dbReference>
<feature type="transmembrane region" description="Helical" evidence="9">
    <location>
        <begin position="168"/>
        <end position="186"/>
    </location>
</feature>
<evidence type="ECO:0000256" key="5">
    <source>
        <dbReference type="ARBA" id="ARBA00022741"/>
    </source>
</evidence>
<feature type="transmembrane region" description="Helical" evidence="9">
    <location>
        <begin position="219"/>
        <end position="237"/>
    </location>
</feature>
<dbReference type="STRING" id="1391654.AKJ09_04340"/>
<dbReference type="InterPro" id="IPR036259">
    <property type="entry name" value="MFS_trans_sf"/>
</dbReference>
<comment type="subcellular location">
    <subcellularLocation>
        <location evidence="1">Membrane</location>
        <topology evidence="1">Multi-pass membrane protein</topology>
    </subcellularLocation>
</comment>
<proteinExistence type="inferred from homology"/>
<feature type="transmembrane region" description="Helical" evidence="9">
    <location>
        <begin position="106"/>
        <end position="125"/>
    </location>
</feature>
<keyword evidence="8 9" id="KW-0472">Membrane</keyword>
<feature type="transmembrane region" description="Helical" evidence="9">
    <location>
        <begin position="257"/>
        <end position="277"/>
    </location>
</feature>
<dbReference type="KEGG" id="llu:AKJ09_04340"/>
<evidence type="ECO:0000256" key="9">
    <source>
        <dbReference type="SAM" id="Phobius"/>
    </source>
</evidence>
<feature type="transmembrane region" description="Helical" evidence="9">
    <location>
        <begin position="284"/>
        <end position="312"/>
    </location>
</feature>
<feature type="transmembrane region" description="Helical" evidence="9">
    <location>
        <begin position="45"/>
        <end position="63"/>
    </location>
</feature>
<keyword evidence="3" id="KW-0813">Transport</keyword>
<evidence type="ECO:0000313" key="10">
    <source>
        <dbReference type="EMBL" id="AKU97676.1"/>
    </source>
</evidence>
<dbReference type="GO" id="GO:0016020">
    <property type="term" value="C:membrane"/>
    <property type="evidence" value="ECO:0007669"/>
    <property type="project" value="UniProtKB-SubCell"/>
</dbReference>
<dbReference type="InterPro" id="IPR004667">
    <property type="entry name" value="ADP_ATP_car_bac_type"/>
</dbReference>
<keyword evidence="11" id="KW-1185">Reference proteome</keyword>
<evidence type="ECO:0000256" key="1">
    <source>
        <dbReference type="ARBA" id="ARBA00004141"/>
    </source>
</evidence>
<feature type="transmembrane region" description="Helical" evidence="9">
    <location>
        <begin position="137"/>
        <end position="156"/>
    </location>
</feature>
<dbReference type="Gene3D" id="1.25.10.10">
    <property type="entry name" value="Leucine-rich Repeat Variant"/>
    <property type="match status" value="1"/>
</dbReference>
<evidence type="ECO:0000256" key="2">
    <source>
        <dbReference type="ARBA" id="ARBA00007127"/>
    </source>
</evidence>
<dbReference type="InterPro" id="IPR016024">
    <property type="entry name" value="ARM-type_fold"/>
</dbReference>
<reference evidence="10 11" key="1">
    <citation type="submission" date="2015-08" db="EMBL/GenBank/DDBJ databases">
        <authorList>
            <person name="Babu N.S."/>
            <person name="Beckwith C.J."/>
            <person name="Beseler K.G."/>
            <person name="Brison A."/>
            <person name="Carone J.V."/>
            <person name="Caskin T.P."/>
            <person name="Diamond M."/>
            <person name="Durham M.E."/>
            <person name="Foxe J.M."/>
            <person name="Go M."/>
            <person name="Henderson B.A."/>
            <person name="Jones I.B."/>
            <person name="McGettigan J.A."/>
            <person name="Micheletti S.J."/>
            <person name="Nasrallah M.E."/>
            <person name="Ortiz D."/>
            <person name="Piller C.R."/>
            <person name="Privatt S.R."/>
            <person name="Schneider S.L."/>
            <person name="Sharp S."/>
            <person name="Smith T.C."/>
            <person name="Stanton J.D."/>
            <person name="Ullery H.E."/>
            <person name="Wilson R.J."/>
            <person name="Serrano M.G."/>
            <person name="Buck G."/>
            <person name="Lee V."/>
            <person name="Wang Y."/>
            <person name="Carvalho R."/>
            <person name="Voegtly L."/>
            <person name="Shi R."/>
            <person name="Duckworth R."/>
            <person name="Johnson A."/>
            <person name="Loviza R."/>
            <person name="Walstead R."/>
            <person name="Shah Z."/>
            <person name="Kiflezghi M."/>
            <person name="Wade K."/>
            <person name="Ball S.L."/>
            <person name="Bradley K.W."/>
            <person name="Asai D.J."/>
            <person name="Bowman C.A."/>
            <person name="Russell D.A."/>
            <person name="Pope W.H."/>
            <person name="Jacobs-Sera D."/>
            <person name="Hendrix R.W."/>
            <person name="Hatfull G.F."/>
        </authorList>
    </citation>
    <scope>NUCLEOTIDE SEQUENCE [LARGE SCALE GENOMIC DNA]</scope>
    <source>
        <strain evidence="10 11">DSM 27648</strain>
    </source>
</reference>
<comment type="similarity">
    <text evidence="2">Belongs to the ADP/ATP translocase tlc family.</text>
</comment>
<keyword evidence="7 9" id="KW-1133">Transmembrane helix</keyword>
<keyword evidence="5" id="KW-0547">Nucleotide-binding</keyword>
<dbReference type="InterPro" id="IPR011989">
    <property type="entry name" value="ARM-like"/>
</dbReference>
<dbReference type="Proteomes" id="UP000064967">
    <property type="component" value="Chromosome"/>
</dbReference>
<evidence type="ECO:0000256" key="3">
    <source>
        <dbReference type="ARBA" id="ARBA00022448"/>
    </source>
</evidence>
<evidence type="ECO:0000256" key="6">
    <source>
        <dbReference type="ARBA" id="ARBA00022840"/>
    </source>
</evidence>
<feature type="transmembrane region" description="Helical" evidence="9">
    <location>
        <begin position="75"/>
        <end position="94"/>
    </location>
</feature>
<protein>
    <submittedName>
        <fullName evidence="10">Transporter, putative</fullName>
    </submittedName>
</protein>
<feature type="transmembrane region" description="Helical" evidence="9">
    <location>
        <begin position="375"/>
        <end position="394"/>
    </location>
</feature>
<dbReference type="SUPFAM" id="SSF103473">
    <property type="entry name" value="MFS general substrate transporter"/>
    <property type="match status" value="1"/>
</dbReference>
<name>A0A0K1PWA8_9BACT</name>
<keyword evidence="4 9" id="KW-0812">Transmembrane</keyword>
<evidence type="ECO:0000313" key="11">
    <source>
        <dbReference type="Proteomes" id="UP000064967"/>
    </source>
</evidence>